<feature type="transmembrane region" description="Helical" evidence="6">
    <location>
        <begin position="67"/>
        <end position="85"/>
    </location>
</feature>
<dbReference type="Pfam" id="PF01925">
    <property type="entry name" value="TauE"/>
    <property type="match status" value="1"/>
</dbReference>
<dbReference type="PATRIC" id="fig|456.5.peg.1340"/>
<evidence type="ECO:0000256" key="1">
    <source>
        <dbReference type="ARBA" id="ARBA00004141"/>
    </source>
</evidence>
<dbReference type="AlphaFoldDB" id="A0A0W0V9W6"/>
<feature type="transmembrane region" description="Helical" evidence="6">
    <location>
        <begin position="210"/>
        <end position="229"/>
    </location>
</feature>
<dbReference type="PANTHER" id="PTHR43701">
    <property type="entry name" value="MEMBRANE TRANSPORTER PROTEIN MJ0441-RELATED"/>
    <property type="match status" value="1"/>
</dbReference>
<protein>
    <recommendedName>
        <fullName evidence="6">Probable membrane transporter protein</fullName>
    </recommendedName>
</protein>
<evidence type="ECO:0000256" key="4">
    <source>
        <dbReference type="ARBA" id="ARBA00022989"/>
    </source>
</evidence>
<dbReference type="PANTHER" id="PTHR43701:SF2">
    <property type="entry name" value="MEMBRANE TRANSPORTER PROTEIN YJNA-RELATED"/>
    <property type="match status" value="1"/>
</dbReference>
<evidence type="ECO:0000256" key="5">
    <source>
        <dbReference type="ARBA" id="ARBA00023136"/>
    </source>
</evidence>
<feature type="transmembrane region" description="Helical" evidence="6">
    <location>
        <begin position="6"/>
        <end position="35"/>
    </location>
</feature>
<dbReference type="OrthoDB" id="8559161at2"/>
<organism evidence="7 8">
    <name type="scientific">Legionella jordanis</name>
    <dbReference type="NCBI Taxonomy" id="456"/>
    <lineage>
        <taxon>Bacteria</taxon>
        <taxon>Pseudomonadati</taxon>
        <taxon>Pseudomonadota</taxon>
        <taxon>Gammaproteobacteria</taxon>
        <taxon>Legionellales</taxon>
        <taxon>Legionellaceae</taxon>
        <taxon>Legionella</taxon>
    </lineage>
</organism>
<dbReference type="GO" id="GO:0005886">
    <property type="term" value="C:plasma membrane"/>
    <property type="evidence" value="ECO:0007669"/>
    <property type="project" value="UniProtKB-SubCell"/>
</dbReference>
<gene>
    <name evidence="7" type="ORF">Ljor_1255</name>
</gene>
<feature type="transmembrane region" description="Helical" evidence="6">
    <location>
        <begin position="106"/>
        <end position="126"/>
    </location>
</feature>
<dbReference type="Proteomes" id="UP000055035">
    <property type="component" value="Unassembled WGS sequence"/>
</dbReference>
<evidence type="ECO:0000256" key="2">
    <source>
        <dbReference type="ARBA" id="ARBA00009142"/>
    </source>
</evidence>
<evidence type="ECO:0000313" key="7">
    <source>
        <dbReference type="EMBL" id="KTD16949.1"/>
    </source>
</evidence>
<evidence type="ECO:0000256" key="3">
    <source>
        <dbReference type="ARBA" id="ARBA00022692"/>
    </source>
</evidence>
<keyword evidence="8" id="KW-1185">Reference proteome</keyword>
<dbReference type="STRING" id="456.Ljor_1255"/>
<dbReference type="InterPro" id="IPR051598">
    <property type="entry name" value="TSUP/Inactive_protease-like"/>
</dbReference>
<feature type="transmembrane region" description="Helical" evidence="6">
    <location>
        <begin position="241"/>
        <end position="260"/>
    </location>
</feature>
<dbReference type="RefSeq" id="WP_058470756.1">
    <property type="nucleotide sequence ID" value="NZ_CAAAIC010000003.1"/>
</dbReference>
<keyword evidence="5 6" id="KW-0472">Membrane</keyword>
<evidence type="ECO:0000313" key="8">
    <source>
        <dbReference type="Proteomes" id="UP000055035"/>
    </source>
</evidence>
<sequence>MLLVGYSLAILMGLVLGMIGAGGSILTVPILVYLLGVAPRVATGYSLLVVGSAAFLGAISYWRRKQVYLNVTLIFAVPAMITVFLTRAWLLPHLPEYFIGIPKDRFIMILFSSLMILSSFLLLKPLTIASVHPSQHLSKRHYGKAILSSIGVGLISGLVGAGGGFLIVPALILFFEIKVKEAIGTSLAIIAINSFAGINGDIASGAAFNWGLLILFTSLTLAGLSFGVSIGGKMQERRLKILFGIFTFCIGISILLKEIVSLI</sequence>
<keyword evidence="6" id="KW-1003">Cell membrane</keyword>
<proteinExistence type="inferred from homology"/>
<comment type="caution">
    <text evidence="7">The sequence shown here is derived from an EMBL/GenBank/DDBJ whole genome shotgun (WGS) entry which is preliminary data.</text>
</comment>
<comment type="subcellular location">
    <subcellularLocation>
        <location evidence="6">Cell membrane</location>
        <topology evidence="6">Multi-pass membrane protein</topology>
    </subcellularLocation>
    <subcellularLocation>
        <location evidence="1">Membrane</location>
        <topology evidence="1">Multi-pass membrane protein</topology>
    </subcellularLocation>
</comment>
<dbReference type="InterPro" id="IPR002781">
    <property type="entry name" value="TM_pro_TauE-like"/>
</dbReference>
<keyword evidence="4 6" id="KW-1133">Transmembrane helix</keyword>
<keyword evidence="3 6" id="KW-0812">Transmembrane</keyword>
<reference evidence="7 8" key="1">
    <citation type="submission" date="2015-11" db="EMBL/GenBank/DDBJ databases">
        <title>Genomic analysis of 38 Legionella species identifies large and diverse effector repertoires.</title>
        <authorList>
            <person name="Burstein D."/>
            <person name="Amaro F."/>
            <person name="Zusman T."/>
            <person name="Lifshitz Z."/>
            <person name="Cohen O."/>
            <person name="Gilbert J.A."/>
            <person name="Pupko T."/>
            <person name="Shuman H.A."/>
            <person name="Segal G."/>
        </authorList>
    </citation>
    <scope>NUCLEOTIDE SEQUENCE [LARGE SCALE GENOMIC DNA]</scope>
    <source>
        <strain evidence="7 8">BL-540</strain>
    </source>
</reference>
<feature type="transmembrane region" description="Helical" evidence="6">
    <location>
        <begin position="42"/>
        <end position="61"/>
    </location>
</feature>
<accession>A0A0W0V9W6</accession>
<feature type="transmembrane region" description="Helical" evidence="6">
    <location>
        <begin position="146"/>
        <end position="175"/>
    </location>
</feature>
<evidence type="ECO:0000256" key="6">
    <source>
        <dbReference type="RuleBase" id="RU363041"/>
    </source>
</evidence>
<comment type="similarity">
    <text evidence="2 6">Belongs to the 4-toluene sulfonate uptake permease (TSUP) (TC 2.A.102) family.</text>
</comment>
<name>A0A0W0V9W6_9GAMM</name>
<dbReference type="EMBL" id="LNYJ01000011">
    <property type="protein sequence ID" value="KTD16949.1"/>
    <property type="molecule type" value="Genomic_DNA"/>
</dbReference>